<dbReference type="EMBL" id="CAAJGR010000111">
    <property type="protein sequence ID" value="VHO04588.1"/>
    <property type="molecule type" value="Genomic_DNA"/>
</dbReference>
<keyword evidence="5" id="KW-0449">Lipoprotein</keyword>
<dbReference type="Pfam" id="PF05818">
    <property type="entry name" value="TraT"/>
    <property type="match status" value="2"/>
</dbReference>
<evidence type="ECO:0000256" key="6">
    <source>
        <dbReference type="PIRNR" id="PIRNR002859"/>
    </source>
</evidence>
<evidence type="ECO:0000256" key="2">
    <source>
        <dbReference type="ARBA" id="ARBA00022729"/>
    </source>
</evidence>
<dbReference type="PROSITE" id="PS51257">
    <property type="entry name" value="PROKAR_LIPOPROTEIN"/>
    <property type="match status" value="1"/>
</dbReference>
<dbReference type="GO" id="GO:0009279">
    <property type="term" value="C:cell outer membrane"/>
    <property type="evidence" value="ECO:0007669"/>
    <property type="project" value="UniProtKB-SubCell"/>
</dbReference>
<dbReference type="InterPro" id="IPR008874">
    <property type="entry name" value="TraT_complement-R"/>
</dbReference>
<evidence type="ECO:0000256" key="3">
    <source>
        <dbReference type="ARBA" id="ARBA00023136"/>
    </source>
</evidence>
<feature type="chain" id="PRO_5019883834" evidence="6">
    <location>
        <begin position="22"/>
        <end position="272"/>
    </location>
</feature>
<feature type="signal peptide" evidence="6">
    <location>
        <begin position="1"/>
        <end position="21"/>
    </location>
</feature>
<accession>A0A486XPT8</accession>
<evidence type="ECO:0000313" key="7">
    <source>
        <dbReference type="EMBL" id="VHO04588.1"/>
    </source>
</evidence>
<gene>
    <name evidence="7" type="ORF">BAL341_1992</name>
</gene>
<dbReference type="PIRSF" id="PIRSF002859">
    <property type="entry name" value="Lipo_traT"/>
    <property type="match status" value="1"/>
</dbReference>
<proteinExistence type="predicted"/>
<dbReference type="AlphaFoldDB" id="A0A486XPT8"/>
<evidence type="ECO:0000256" key="4">
    <source>
        <dbReference type="ARBA" id="ARBA00023139"/>
    </source>
</evidence>
<comment type="subcellular location">
    <subcellularLocation>
        <location evidence="1">Cell outer membrane</location>
        <topology evidence="1">Lipid-anchor</topology>
    </subcellularLocation>
</comment>
<keyword evidence="4" id="KW-0564">Palmitate</keyword>
<sequence>MQRVALIAILLVLSGCTAVHTSVAKRHLDVQTRMSETVYLDPVEPEQRTIFLDIRNTTAEYQLPLADDVRNFMLQRGYQLVDSPLNAQYWLQVNVRTVLKERPDKVLAQEYAMTEQEVHALLHPGMAPPPEPETPEQRNERYNRNAAVFVDTSVGTHLDGKDIARALVVLAAFAGAEYLGNQLVQDKYYTMLTDIQIAERIAPDSAEKVQEYSEHQLLQGSSGAIEQLWQRDTDMRKYQVRVVSFANKANLSWQDAELPLHQGLLRSLAGIF</sequence>
<keyword evidence="3 6" id="KW-0472">Membrane</keyword>
<reference evidence="7" key="1">
    <citation type="submission" date="2019-04" db="EMBL/GenBank/DDBJ databases">
        <authorList>
            <person name="Brambilla D."/>
        </authorList>
    </citation>
    <scope>NUCLEOTIDE SEQUENCE</scope>
    <source>
        <strain evidence="7">BAL1</strain>
    </source>
</reference>
<name>A0A486XPT8_9GAMM</name>
<keyword evidence="6" id="KW-0998">Cell outer membrane</keyword>
<organism evidence="7">
    <name type="scientific">Rheinheimera sp. BAL341</name>
    <dbReference type="NCBI Taxonomy" id="1708203"/>
    <lineage>
        <taxon>Bacteria</taxon>
        <taxon>Pseudomonadati</taxon>
        <taxon>Pseudomonadota</taxon>
        <taxon>Gammaproteobacteria</taxon>
        <taxon>Chromatiales</taxon>
        <taxon>Chromatiaceae</taxon>
        <taxon>Rheinheimera</taxon>
    </lineage>
</organism>
<evidence type="ECO:0000256" key="5">
    <source>
        <dbReference type="ARBA" id="ARBA00023288"/>
    </source>
</evidence>
<evidence type="ECO:0000256" key="1">
    <source>
        <dbReference type="ARBA" id="ARBA00004459"/>
    </source>
</evidence>
<keyword evidence="2 6" id="KW-0732">Signal</keyword>
<protein>
    <submittedName>
        <fullName evidence="7">TraT complement resistance</fullName>
    </submittedName>
</protein>